<evidence type="ECO:0000256" key="2">
    <source>
        <dbReference type="ARBA" id="ARBA00022694"/>
    </source>
</evidence>
<protein>
    <submittedName>
        <fullName evidence="5">Uncharacterized protein</fullName>
    </submittedName>
</protein>
<evidence type="ECO:0000313" key="6">
    <source>
        <dbReference type="Proteomes" id="UP000230066"/>
    </source>
</evidence>
<dbReference type="InterPro" id="IPR016024">
    <property type="entry name" value="ARM-type_fold"/>
</dbReference>
<dbReference type="InterPro" id="IPR056842">
    <property type="entry name" value="THADA-like_TPR_C"/>
</dbReference>
<evidence type="ECO:0000259" key="4">
    <source>
        <dbReference type="Pfam" id="PF25151"/>
    </source>
</evidence>
<feature type="domain" description="DUF2428" evidence="3">
    <location>
        <begin position="909"/>
        <end position="1225"/>
    </location>
</feature>
<evidence type="ECO:0000259" key="3">
    <source>
        <dbReference type="Pfam" id="PF10350"/>
    </source>
</evidence>
<name>A0A4E0RA49_FASHE</name>
<dbReference type="Pfam" id="PF25151">
    <property type="entry name" value="TPR_Trm732_C"/>
    <property type="match status" value="1"/>
</dbReference>
<dbReference type="InterPro" id="IPR051954">
    <property type="entry name" value="tRNA_methyltransferase_THADA"/>
</dbReference>
<organism evidence="5 6">
    <name type="scientific">Fasciola hepatica</name>
    <name type="common">Liver fluke</name>
    <dbReference type="NCBI Taxonomy" id="6192"/>
    <lineage>
        <taxon>Eukaryota</taxon>
        <taxon>Metazoa</taxon>
        <taxon>Spiralia</taxon>
        <taxon>Lophotrochozoa</taxon>
        <taxon>Platyhelminthes</taxon>
        <taxon>Trematoda</taxon>
        <taxon>Digenea</taxon>
        <taxon>Plagiorchiida</taxon>
        <taxon>Echinostomata</taxon>
        <taxon>Echinostomatoidea</taxon>
        <taxon>Fasciolidae</taxon>
        <taxon>Fasciola</taxon>
    </lineage>
</organism>
<comment type="similarity">
    <text evidence="1">Belongs to the THADA family.</text>
</comment>
<keyword evidence="2" id="KW-0819">tRNA processing</keyword>
<sequence length="1896" mass="212806">MSQPLKTCRMQRLQNEIANFFKGNTDTPLECVSSLIITACRRLRTITLRLALLDNVIRRKVDIFLPLVDSLDIVIRLLVSDFSALIKDFSSGKLSVLTDLCLCAQLLSFCLSKSSKFSENSLHGLFDPLKCSLQRFTAIDCLIACSTLLVALAQYQDRAECSRLFIHYLRGQPFDEQLITSPYNIVIREILEDNVRQVPKLALIHSFLRMSADELWQPTLHENDALPALVLELYFVQKSHLCALNSLEVLTLLFLSKIGQLLSSRCSVCCPRCEVRLRKLLNFCLELKGSSVPVIRHACLDICTNVLTAHFVHCPFCVPTGDAGSCTTLYSFLTLIASGSWHTAGTLAFLSRALNTICAKTRHRAQWMLECLSNVLHLYDEEEGKTNFTRTVASHLLCCASDPSLGLNISDIYVQIAVKLFSESAELFEQWLGCLAQMSSSNYKRYSAVINQYLLPKLAMADPQFIVKILEFPSHDSRPVTLPLILACYRFLLRPEIPCKFRRQVESVALEHGVMLAALTVCDAQLRDSAFELLLSLIKSCTTPELFMQYATLFLHFLEHNMWTFERSSRNRIVSAISTVVRRVFEVRRKQLTKNSPTNTDSFMIFINQLVGFLLGSLYPGVPAPRMSLALSGLYAFTTILPSHEMLNEDPAFYPTCLRVFLHAAHLAERPLLLNSKPSARDMSDLTTGTDEREQVLAYSLLNRLFLGLYSPYEEDREQALQIILLTGLNTRMKEDKCASLWFRALIIFAQSAKPDVSPLSWNLLRLTINNRPHSVSDGCSHHVLCQTLPTETTLLELNNPTERVCNTIHYLLYEVECGIRLAEASPVRGLLAMASRSPFYAVLSAIRALLNQFSDANKKGGGCDLSHEIVGPKNRVNVSRTDKPLLPTCIFHRFRPADSSSDRAPSMADRLITVGLRITNLILPVLAHAAPEGHVPDDDDNYYYNNDDCLEIAPERAEILSEHDVDQTKQYPEYLTICCWRSVRELATVLGYCLPRIGRQLVADCTPSDEPDAASTLGLSHAQILQISEFFCAQLLCGRHSGAVEQCSAGFSSFCRALLSTGDHMVNQFPGIWLETVLSNLLNDVTADSSTGVTLIDQARWLPIMCLERLGKGYCVTRRSAGLPLFIQDILGAVWVVNNKDSSLTVNTVHRLFTVIEQTFKHCANECSDEIVTARWSCALQRCVVALNVARTLLRSSVLMQPTAEFTERAICLAIDGLGCADWALRNSSGLLFSTLMERLFGVNRSRDVTSRKNCLSSTNFFKLYPNLKEHMVRTLECTTSDLSTPNLRRTRLYSTLLILTRLLPPTQQAAMGGLLEQTFGPFVLRCAASCDIRIRQLAARALLSLIPTNRLPMVTLRYIQELDCLVHSSIRCPSVVSDGSASFSRSNLTHGLLLQLQQLVLTENWPTSDCIADAELSQPVCTLPKLLAHLSSTLHCLLDPKLTPCPMIRKTALDIFGSIGPVGKWSLPRLLRSGLERESNESYVRVVVHQWITKARDQYLSHNTQMAQTVAIEPIMSVKRLNSSQIRCAYLRHVSLALASHSPSTLVDQSLEYAPDSINQSKSFMRFFASHIEISDLVHLIQTATPDRLGLLELQHACSVLLKLTEMSVSLDPSVSRVVLDRANSILNSAQSACPRFHATSSLASLLLLLVRLVDPNGNPTDLERFIDMVCKTVDWCIDDDSTVDTVELSVAVLRVLGLLPVNLVRTLCEVSTEPLIFLFYCLLNFGEHQLQEQACDACQRMIADSNQSEIGVPRSYVMIPRIIHWLVNQVGLTLEQLVHSVLIPVLRRISVPSIEHSKDIRVFTHSTEDRIFDVMHTMEVFVPALIALSVEETRELQHFTWIRFKSQLDNWWLDQMTQLDVDECLLDTKIRLSSDLSSRFVEFLTQNWPFPPT</sequence>
<evidence type="ECO:0000256" key="1">
    <source>
        <dbReference type="ARBA" id="ARBA00010409"/>
    </source>
</evidence>
<dbReference type="Proteomes" id="UP000230066">
    <property type="component" value="Unassembled WGS sequence"/>
</dbReference>
<dbReference type="PANTHER" id="PTHR14387:SF0">
    <property type="entry name" value="DUF2428 DOMAIN-CONTAINING PROTEIN"/>
    <property type="match status" value="1"/>
</dbReference>
<dbReference type="InterPro" id="IPR019442">
    <property type="entry name" value="THADA/TRM732_DUF2428"/>
</dbReference>
<dbReference type="GO" id="GO:0005829">
    <property type="term" value="C:cytosol"/>
    <property type="evidence" value="ECO:0007669"/>
    <property type="project" value="TreeGrafter"/>
</dbReference>
<keyword evidence="6" id="KW-1185">Reference proteome</keyword>
<evidence type="ECO:0000313" key="5">
    <source>
        <dbReference type="EMBL" id="THD22871.1"/>
    </source>
</evidence>
<feature type="domain" description="tRNA (32-2'-O)-methyltransferase regulator THADA-like C-terminal TPR repeats region" evidence="4">
    <location>
        <begin position="1227"/>
        <end position="1401"/>
    </location>
</feature>
<accession>A0A4E0RA49</accession>
<dbReference type="EMBL" id="JXXN02002472">
    <property type="protein sequence ID" value="THD22871.1"/>
    <property type="molecule type" value="Genomic_DNA"/>
</dbReference>
<reference evidence="5" key="1">
    <citation type="submission" date="2019-03" db="EMBL/GenBank/DDBJ databases">
        <title>Improved annotation for the trematode Fasciola hepatica.</title>
        <authorList>
            <person name="Choi Y.-J."/>
            <person name="Martin J."/>
            <person name="Mitreva M."/>
        </authorList>
    </citation>
    <scope>NUCLEOTIDE SEQUENCE [LARGE SCALE GENOMIC DNA]</scope>
</reference>
<comment type="caution">
    <text evidence="5">The sequence shown here is derived from an EMBL/GenBank/DDBJ whole genome shotgun (WGS) entry which is preliminary data.</text>
</comment>
<gene>
    <name evidence="5" type="ORF">D915_006343</name>
</gene>
<dbReference type="Pfam" id="PF10350">
    <property type="entry name" value="DUF2428"/>
    <property type="match status" value="1"/>
</dbReference>
<proteinExistence type="inferred from homology"/>
<dbReference type="PANTHER" id="PTHR14387">
    <property type="entry name" value="THADA/DEATH RECEPTOR INTERACTING PROTEIN"/>
    <property type="match status" value="1"/>
</dbReference>
<dbReference type="SUPFAM" id="SSF48371">
    <property type="entry name" value="ARM repeat"/>
    <property type="match status" value="1"/>
</dbReference>
<dbReference type="GO" id="GO:0030488">
    <property type="term" value="P:tRNA methylation"/>
    <property type="evidence" value="ECO:0007669"/>
    <property type="project" value="TreeGrafter"/>
</dbReference>